<gene>
    <name evidence="2" type="ORF">AADG42_09965</name>
</gene>
<accession>A0ABZ3FPJ6</accession>
<keyword evidence="1" id="KW-0812">Transmembrane</keyword>
<dbReference type="Proteomes" id="UP001442841">
    <property type="component" value="Chromosome"/>
</dbReference>
<evidence type="ECO:0000313" key="2">
    <source>
        <dbReference type="EMBL" id="XAN07605.1"/>
    </source>
</evidence>
<keyword evidence="1" id="KW-1133">Transmembrane helix</keyword>
<keyword evidence="3" id="KW-1185">Reference proteome</keyword>
<name>A0ABZ3FPJ6_9ACTN</name>
<feature type="transmembrane region" description="Helical" evidence="1">
    <location>
        <begin position="12"/>
        <end position="35"/>
    </location>
</feature>
<evidence type="ECO:0000313" key="3">
    <source>
        <dbReference type="Proteomes" id="UP001442841"/>
    </source>
</evidence>
<keyword evidence="1" id="KW-0472">Membrane</keyword>
<reference evidence="2 3" key="1">
    <citation type="submission" date="2024-04" db="EMBL/GenBank/DDBJ databases">
        <title>Isolation of an actinomycete strain from pig manure.</title>
        <authorList>
            <person name="Gong T."/>
            <person name="Yu Z."/>
            <person name="An M."/>
            <person name="Wei C."/>
            <person name="Yang W."/>
            <person name="Liu L."/>
        </authorList>
    </citation>
    <scope>NUCLEOTIDE SEQUENCE [LARGE SCALE GENOMIC DNA]</scope>
    <source>
        <strain evidence="2 3">ZF39</strain>
    </source>
</reference>
<proteinExistence type="predicted"/>
<evidence type="ECO:0000256" key="1">
    <source>
        <dbReference type="SAM" id="Phobius"/>
    </source>
</evidence>
<protein>
    <submittedName>
        <fullName evidence="2">Uncharacterized protein</fullName>
    </submittedName>
</protein>
<dbReference type="EMBL" id="CP154795">
    <property type="protein sequence ID" value="XAN07605.1"/>
    <property type="molecule type" value="Genomic_DNA"/>
</dbReference>
<dbReference type="RefSeq" id="WP_425309063.1">
    <property type="nucleotide sequence ID" value="NZ_CP154795.1"/>
</dbReference>
<sequence length="56" mass="5903">MKTNPASWPRGRLIAVIAAGFVLLLLVGVGVYGLITGPPTAKRSFSRSGSDRHRPG</sequence>
<organism evidence="2 3">
    <name type="scientific">Ammonicoccus fulvus</name>
    <dbReference type="NCBI Taxonomy" id="3138240"/>
    <lineage>
        <taxon>Bacteria</taxon>
        <taxon>Bacillati</taxon>
        <taxon>Actinomycetota</taxon>
        <taxon>Actinomycetes</taxon>
        <taxon>Propionibacteriales</taxon>
        <taxon>Propionibacteriaceae</taxon>
        <taxon>Ammonicoccus</taxon>
    </lineage>
</organism>